<reference evidence="3 4" key="1">
    <citation type="journal article" date="2013" name="Genome Biol.">
        <title>The genome sequence of the most widely cultivated cacao type and its use to identify candidate genes regulating pod color.</title>
        <authorList>
            <person name="Motamayor J.C."/>
            <person name="Mockaitis K."/>
            <person name="Schmutz J."/>
            <person name="Haiminen N."/>
            <person name="Iii D.L."/>
            <person name="Cornejo O."/>
            <person name="Findley S.D."/>
            <person name="Zheng P."/>
            <person name="Utro F."/>
            <person name="Royaert S."/>
            <person name="Saski C."/>
            <person name="Jenkins J."/>
            <person name="Podicheti R."/>
            <person name="Zhao M."/>
            <person name="Scheffler B.E."/>
            <person name="Stack J.C."/>
            <person name="Feltus F.A."/>
            <person name="Mustiga G.M."/>
            <person name="Amores F."/>
            <person name="Phillips W."/>
            <person name="Marelli J.P."/>
            <person name="May G.D."/>
            <person name="Shapiro H."/>
            <person name="Ma J."/>
            <person name="Bustamante C.D."/>
            <person name="Schnell R.J."/>
            <person name="Main D."/>
            <person name="Gilbert D."/>
            <person name="Parida L."/>
            <person name="Kuhn D.N."/>
        </authorList>
    </citation>
    <scope>NUCLEOTIDE SEQUENCE [LARGE SCALE GENOMIC DNA]</scope>
    <source>
        <strain evidence="4">cv. Matina 1-6</strain>
    </source>
</reference>
<evidence type="ECO:0000256" key="1">
    <source>
        <dbReference type="SAM" id="Phobius"/>
    </source>
</evidence>
<sequence>MLMGLPLPLITISCILLLFLILPSVSSYKSGRKQWMIIVQALLALWALLSLLILNQFKDGLATANFKTTKLSGLRHAGGWDVPWGLVLLLVFFLVTLWYKPSLLSL</sequence>
<dbReference type="EMBL" id="CM001879">
    <property type="protein sequence ID" value="EOX93706.1"/>
    <property type="molecule type" value="Genomic_DNA"/>
</dbReference>
<keyword evidence="1" id="KW-0472">Membrane</keyword>
<keyword evidence="1" id="KW-1133">Transmembrane helix</keyword>
<feature type="chain" id="PRO_5001600501" evidence="2">
    <location>
        <begin position="28"/>
        <end position="106"/>
    </location>
</feature>
<proteinExistence type="predicted"/>
<feature type="signal peptide" evidence="2">
    <location>
        <begin position="1"/>
        <end position="27"/>
    </location>
</feature>
<keyword evidence="1" id="KW-0812">Transmembrane</keyword>
<evidence type="ECO:0000313" key="4">
    <source>
        <dbReference type="Proteomes" id="UP000026915"/>
    </source>
</evidence>
<keyword evidence="4" id="KW-1185">Reference proteome</keyword>
<evidence type="ECO:0000313" key="3">
    <source>
        <dbReference type="EMBL" id="EOX93706.1"/>
    </source>
</evidence>
<evidence type="ECO:0000256" key="2">
    <source>
        <dbReference type="SAM" id="SignalP"/>
    </source>
</evidence>
<feature type="transmembrane region" description="Helical" evidence="1">
    <location>
        <begin position="78"/>
        <end position="99"/>
    </location>
</feature>
<feature type="transmembrane region" description="Helical" evidence="1">
    <location>
        <begin position="37"/>
        <end position="57"/>
    </location>
</feature>
<name>A0A061DNT0_THECC</name>
<accession>A0A061DNT0</accession>
<gene>
    <name evidence="3" type="ORF">TCM_002620</name>
</gene>
<dbReference type="AlphaFoldDB" id="A0A061DNT0"/>
<protein>
    <submittedName>
        <fullName evidence="3">Uncharacterized protein</fullName>
    </submittedName>
</protein>
<dbReference type="HOGENOM" id="CLU_2228043_0_0_1"/>
<dbReference type="Proteomes" id="UP000026915">
    <property type="component" value="Chromosome 1"/>
</dbReference>
<dbReference type="InParanoid" id="A0A061DNT0"/>
<organism evidence="3 4">
    <name type="scientific">Theobroma cacao</name>
    <name type="common">Cacao</name>
    <name type="synonym">Cocoa</name>
    <dbReference type="NCBI Taxonomy" id="3641"/>
    <lineage>
        <taxon>Eukaryota</taxon>
        <taxon>Viridiplantae</taxon>
        <taxon>Streptophyta</taxon>
        <taxon>Embryophyta</taxon>
        <taxon>Tracheophyta</taxon>
        <taxon>Spermatophyta</taxon>
        <taxon>Magnoliopsida</taxon>
        <taxon>eudicotyledons</taxon>
        <taxon>Gunneridae</taxon>
        <taxon>Pentapetalae</taxon>
        <taxon>rosids</taxon>
        <taxon>malvids</taxon>
        <taxon>Malvales</taxon>
        <taxon>Malvaceae</taxon>
        <taxon>Byttnerioideae</taxon>
        <taxon>Theobroma</taxon>
    </lineage>
</organism>
<keyword evidence="2" id="KW-0732">Signal</keyword>
<dbReference type="Gramene" id="EOX93706">
    <property type="protein sequence ID" value="EOX93706"/>
    <property type="gene ID" value="TCM_002620"/>
</dbReference>